<proteinExistence type="predicted"/>
<accession>A0A543KNI2</accession>
<gene>
    <name evidence="2" type="ORF">FB476_1516</name>
</gene>
<evidence type="ECO:0000256" key="1">
    <source>
        <dbReference type="SAM" id="MobiDB-lite"/>
    </source>
</evidence>
<evidence type="ECO:0000313" key="2">
    <source>
        <dbReference type="EMBL" id="TQM96639.1"/>
    </source>
</evidence>
<dbReference type="Gene3D" id="3.20.170.40">
    <property type="entry name" value="Rifampin ADP-ribosyltransferase domain"/>
    <property type="match status" value="1"/>
</dbReference>
<dbReference type="InterPro" id="IPR038611">
    <property type="entry name" value="Arr_sf"/>
</dbReference>
<evidence type="ECO:0000313" key="3">
    <source>
        <dbReference type="Proteomes" id="UP000315133"/>
    </source>
</evidence>
<feature type="region of interest" description="Disordered" evidence="1">
    <location>
        <begin position="1"/>
        <end position="39"/>
    </location>
</feature>
<reference evidence="2 3" key="1">
    <citation type="submission" date="2019-06" db="EMBL/GenBank/DDBJ databases">
        <title>Sequencing the genomes of 1000 actinobacteria strains.</title>
        <authorList>
            <person name="Klenk H.-P."/>
        </authorList>
    </citation>
    <scope>NUCLEOTIDE SEQUENCE [LARGE SCALE GENOMIC DNA]</scope>
    <source>
        <strain evidence="2 3">DSM 12362</strain>
    </source>
</reference>
<feature type="region of interest" description="Disordered" evidence="1">
    <location>
        <begin position="67"/>
        <end position="100"/>
    </location>
</feature>
<name>A0A543KNI2_9MICO</name>
<feature type="compositionally biased region" description="Basic and acidic residues" evidence="1">
    <location>
        <begin position="14"/>
        <end position="24"/>
    </location>
</feature>
<dbReference type="EMBL" id="VFPU01000001">
    <property type="protein sequence ID" value="TQM96639.1"/>
    <property type="molecule type" value="Genomic_DNA"/>
</dbReference>
<keyword evidence="3" id="KW-1185">Reference proteome</keyword>
<protein>
    <submittedName>
        <fullName evidence="2">Uncharacterized protein</fullName>
    </submittedName>
</protein>
<dbReference type="Proteomes" id="UP000315133">
    <property type="component" value="Unassembled WGS sequence"/>
</dbReference>
<organism evidence="2 3">
    <name type="scientific">Ornithinimicrobium humiphilum</name>
    <dbReference type="NCBI Taxonomy" id="125288"/>
    <lineage>
        <taxon>Bacteria</taxon>
        <taxon>Bacillati</taxon>
        <taxon>Actinomycetota</taxon>
        <taxon>Actinomycetes</taxon>
        <taxon>Micrococcales</taxon>
        <taxon>Ornithinimicrobiaceae</taxon>
        <taxon>Ornithinimicrobium</taxon>
    </lineage>
</organism>
<sequence length="172" mass="18402">MAQDVTDVNAAARAAREAHRDPRGRFGTQPATEADIDLAQDDQTDWRHVRVVVMGRSFTLGDVPGGRLYHGTARPLTPGEELRPGASPANHAQSAHDAVSLTSDPAVANFWARQAAQAQGLDPDQAVVLEVEPVGDVTPWRTCLADQGRSFDLLEARAPSARVLGPRTVQPA</sequence>
<dbReference type="AlphaFoldDB" id="A0A543KNI2"/>
<comment type="caution">
    <text evidence="2">The sequence shown here is derived from an EMBL/GenBank/DDBJ whole genome shotgun (WGS) entry which is preliminary data.</text>
</comment>